<evidence type="ECO:0000313" key="4">
    <source>
        <dbReference type="EMBL" id="MDC3423375.1"/>
    </source>
</evidence>
<keyword evidence="1" id="KW-1133">Transmembrane helix</keyword>
<feature type="domain" description="DUF5808" evidence="3">
    <location>
        <begin position="324"/>
        <end position="349"/>
    </location>
</feature>
<gene>
    <name evidence="4" type="ORF">NC797_02495</name>
</gene>
<evidence type="ECO:0000259" key="3">
    <source>
        <dbReference type="Pfam" id="PF19124"/>
    </source>
</evidence>
<feature type="transmembrane region" description="Helical" evidence="1">
    <location>
        <begin position="347"/>
        <end position="367"/>
    </location>
</feature>
<reference evidence="4" key="1">
    <citation type="submission" date="2022-06" db="EMBL/GenBank/DDBJ databases">
        <title>Aquibacillus sp. a new bacterium isolated from soil saline samples.</title>
        <authorList>
            <person name="Galisteo C."/>
            <person name="De La Haba R."/>
            <person name="Sanchez-Porro C."/>
            <person name="Ventosa A."/>
        </authorList>
    </citation>
    <scope>NUCLEOTIDE SEQUENCE</scope>
    <source>
        <strain evidence="4">3ASR75-11</strain>
    </source>
</reference>
<evidence type="ECO:0000256" key="1">
    <source>
        <dbReference type="SAM" id="Phobius"/>
    </source>
</evidence>
<feature type="transmembrane region" description="Helical" evidence="1">
    <location>
        <begin position="231"/>
        <end position="252"/>
    </location>
</feature>
<evidence type="ECO:0000259" key="2">
    <source>
        <dbReference type="Pfam" id="PF07853"/>
    </source>
</evidence>
<dbReference type="Pfam" id="PF07853">
    <property type="entry name" value="DUF1648"/>
    <property type="match status" value="1"/>
</dbReference>
<name>A0A9X3WQH1_9BACI</name>
<feature type="transmembrane region" description="Helical" evidence="1">
    <location>
        <begin position="50"/>
        <end position="72"/>
    </location>
</feature>
<dbReference type="Proteomes" id="UP001145050">
    <property type="component" value="Unassembled WGS sequence"/>
</dbReference>
<dbReference type="EMBL" id="JAMQKB010000001">
    <property type="protein sequence ID" value="MDC3423375.1"/>
    <property type="molecule type" value="Genomic_DNA"/>
</dbReference>
<feature type="transmembrane region" description="Helical" evidence="1">
    <location>
        <begin position="137"/>
        <end position="157"/>
    </location>
</feature>
<dbReference type="Pfam" id="PF19124">
    <property type="entry name" value="DUF5808"/>
    <property type="match status" value="1"/>
</dbReference>
<dbReference type="PANTHER" id="PTHR37810">
    <property type="entry name" value="IMMUNITY PROTEIN SDPI"/>
    <property type="match status" value="1"/>
</dbReference>
<sequence>MELAIFLSTVLFVSLIQIAIPFLVKRTVAFGVTIPYEQTRNPKVLKYKKWYAFVTTVVALAVIIGLIVLSTILDETKLVLVGSLFPFFVLFSGLSLYFYFHYKITKLKKVHEWYSGIKQVHYADLDARSKDEMLASFVHFIPMIITVTLIILTVNLFEQLPNQIPTHWGPDGKPDAFTDKSWMSVLNLPIVLFVLQLMFFGINFFTKHSGIKINAGNVTSSKLRQLRLRKYSSWFLFVTNIIMTLLFAGLQLNLLYEQLFSDSFLLLLPFVFLLVVLVGALWLAVKVGRVDSDLEGKLATGESSKIESVDEDSYWKGGLFYFNPNDPSIFVEKRFGIGWTLNLANPIGYFVILFPIAIILILSFLIFKWF</sequence>
<dbReference type="RefSeq" id="WP_272435061.1">
    <property type="nucleotide sequence ID" value="NZ_JAMQKB010000001.1"/>
</dbReference>
<feature type="transmembrane region" description="Helical" evidence="1">
    <location>
        <begin position="182"/>
        <end position="205"/>
    </location>
</feature>
<protein>
    <submittedName>
        <fullName evidence="4">DUF5808 domain-containing protein</fullName>
    </submittedName>
</protein>
<keyword evidence="1" id="KW-0472">Membrane</keyword>
<dbReference type="GO" id="GO:0009636">
    <property type="term" value="P:response to toxic substance"/>
    <property type="evidence" value="ECO:0007669"/>
    <property type="project" value="TreeGrafter"/>
</dbReference>
<organism evidence="4 5">
    <name type="scientific">Terrihalobacillus insolitus</name>
    <dbReference type="NCBI Taxonomy" id="2950438"/>
    <lineage>
        <taxon>Bacteria</taxon>
        <taxon>Bacillati</taxon>
        <taxon>Bacillota</taxon>
        <taxon>Bacilli</taxon>
        <taxon>Bacillales</taxon>
        <taxon>Bacillaceae</taxon>
        <taxon>Terrihalobacillus</taxon>
    </lineage>
</organism>
<dbReference type="InterPro" id="IPR043831">
    <property type="entry name" value="DUF5808"/>
</dbReference>
<keyword evidence="5" id="KW-1185">Reference proteome</keyword>
<feature type="transmembrane region" description="Helical" evidence="1">
    <location>
        <begin position="78"/>
        <end position="100"/>
    </location>
</feature>
<dbReference type="AlphaFoldDB" id="A0A9X3WQH1"/>
<feature type="transmembrane region" description="Helical" evidence="1">
    <location>
        <begin position="6"/>
        <end position="24"/>
    </location>
</feature>
<proteinExistence type="predicted"/>
<evidence type="ECO:0000313" key="5">
    <source>
        <dbReference type="Proteomes" id="UP001145050"/>
    </source>
</evidence>
<dbReference type="InterPro" id="IPR012867">
    <property type="entry name" value="DUF1648"/>
</dbReference>
<keyword evidence="1" id="KW-0812">Transmembrane</keyword>
<feature type="transmembrane region" description="Helical" evidence="1">
    <location>
        <begin position="264"/>
        <end position="285"/>
    </location>
</feature>
<comment type="caution">
    <text evidence="4">The sequence shown here is derived from an EMBL/GenBank/DDBJ whole genome shotgun (WGS) entry which is preliminary data.</text>
</comment>
<accession>A0A9X3WQH1</accession>
<feature type="domain" description="DUF1648" evidence="2">
    <location>
        <begin position="144"/>
        <end position="192"/>
    </location>
</feature>
<dbReference type="PANTHER" id="PTHR37810:SF9">
    <property type="entry name" value="MEMBRANE PROTEIN"/>
    <property type="match status" value="1"/>
</dbReference>